<organism evidence="1 2">
    <name type="scientific">Symmachiella dynata</name>
    <dbReference type="NCBI Taxonomy" id="2527995"/>
    <lineage>
        <taxon>Bacteria</taxon>
        <taxon>Pseudomonadati</taxon>
        <taxon>Planctomycetota</taxon>
        <taxon>Planctomycetia</taxon>
        <taxon>Planctomycetales</taxon>
        <taxon>Planctomycetaceae</taxon>
        <taxon>Symmachiella</taxon>
    </lineage>
</organism>
<dbReference type="Proteomes" id="UP000319383">
    <property type="component" value="Chromosome"/>
</dbReference>
<accession>A0A517ZVH5</accession>
<dbReference type="AlphaFoldDB" id="A0A517ZVH5"/>
<dbReference type="KEGG" id="sdyn:Mal52_49820"/>
<dbReference type="PROSITE" id="PS51257">
    <property type="entry name" value="PROKAR_LIPOPROTEIN"/>
    <property type="match status" value="1"/>
</dbReference>
<proteinExistence type="predicted"/>
<keyword evidence="2" id="KW-1185">Reference proteome</keyword>
<evidence type="ECO:0008006" key="3">
    <source>
        <dbReference type="Google" id="ProtNLM"/>
    </source>
</evidence>
<reference evidence="1 2" key="1">
    <citation type="submission" date="2019-02" db="EMBL/GenBank/DDBJ databases">
        <title>Deep-cultivation of Planctomycetes and their phenomic and genomic characterization uncovers novel biology.</title>
        <authorList>
            <person name="Wiegand S."/>
            <person name="Jogler M."/>
            <person name="Boedeker C."/>
            <person name="Pinto D."/>
            <person name="Vollmers J."/>
            <person name="Rivas-Marin E."/>
            <person name="Kohn T."/>
            <person name="Peeters S.H."/>
            <person name="Heuer A."/>
            <person name="Rast P."/>
            <person name="Oberbeckmann S."/>
            <person name="Bunk B."/>
            <person name="Jeske O."/>
            <person name="Meyerdierks A."/>
            <person name="Storesund J.E."/>
            <person name="Kallscheuer N."/>
            <person name="Luecker S."/>
            <person name="Lage O.M."/>
            <person name="Pohl T."/>
            <person name="Merkel B.J."/>
            <person name="Hornburger P."/>
            <person name="Mueller R.-W."/>
            <person name="Bruemmer F."/>
            <person name="Labrenz M."/>
            <person name="Spormann A.M."/>
            <person name="Op den Camp H."/>
            <person name="Overmann J."/>
            <person name="Amann R."/>
            <person name="Jetten M.S.M."/>
            <person name="Mascher T."/>
            <person name="Medema M.H."/>
            <person name="Devos D.P."/>
            <person name="Kaster A.-K."/>
            <person name="Ovreas L."/>
            <person name="Rohde M."/>
            <person name="Galperin M.Y."/>
            <person name="Jogler C."/>
        </authorList>
    </citation>
    <scope>NUCLEOTIDE SEQUENCE [LARGE SCALE GENOMIC DNA]</scope>
    <source>
        <strain evidence="1 2">Mal52</strain>
    </source>
</reference>
<protein>
    <recommendedName>
        <fullName evidence="3">Lipoprotein</fullName>
    </recommendedName>
</protein>
<evidence type="ECO:0000313" key="1">
    <source>
        <dbReference type="EMBL" id="QDU46461.1"/>
    </source>
</evidence>
<name>A0A517ZVH5_9PLAN</name>
<dbReference type="RefSeq" id="WP_145378969.1">
    <property type="nucleotide sequence ID" value="NZ_CP036276.1"/>
</dbReference>
<gene>
    <name evidence="1" type="ORF">Mal52_49820</name>
</gene>
<evidence type="ECO:0000313" key="2">
    <source>
        <dbReference type="Proteomes" id="UP000319383"/>
    </source>
</evidence>
<sequence length="129" mass="14518">MNVKNLIVLASLIVLLTGCVHFGQQHLTWTDVQETAIVKFHDGTVDRNIIRIPVTVEWLSGDSLQVLDFDATYKNKVVEVTGELRLPDDRYPAKKELIVYTDGSHPDVITVVYKNPNGETEVIQDISLE</sequence>
<dbReference type="EMBL" id="CP036276">
    <property type="protein sequence ID" value="QDU46461.1"/>
    <property type="molecule type" value="Genomic_DNA"/>
</dbReference>